<evidence type="ECO:0000256" key="9">
    <source>
        <dbReference type="ARBA" id="ARBA00022833"/>
    </source>
</evidence>
<dbReference type="GO" id="GO:1904257">
    <property type="term" value="P:zinc ion import into Golgi lumen"/>
    <property type="evidence" value="ECO:0007669"/>
    <property type="project" value="TreeGrafter"/>
</dbReference>
<protein>
    <recommendedName>
        <fullName evidence="15">Proton-coupled zinc antiporter SLC30A5</fullName>
    </recommendedName>
    <alternativeName>
        <fullName evidence="17">Solute carrier family 30 member 5</fullName>
    </alternativeName>
    <alternativeName>
        <fullName evidence="16">Zinc transporter 5</fullName>
    </alternativeName>
</protein>
<feature type="transmembrane region" description="Helical" evidence="18">
    <location>
        <begin position="62"/>
        <end position="79"/>
    </location>
</feature>
<dbReference type="EMBL" id="QBMN01000105">
    <property type="protein sequence ID" value="PZO38377.1"/>
    <property type="molecule type" value="Genomic_DNA"/>
</dbReference>
<evidence type="ECO:0000256" key="4">
    <source>
        <dbReference type="ARBA" id="ARBA00004638"/>
    </source>
</evidence>
<organism evidence="20 21">
    <name type="scientific">Shackletoniella antarctica</name>
    <dbReference type="NCBI Taxonomy" id="268115"/>
    <lineage>
        <taxon>Bacteria</taxon>
        <taxon>Bacillati</taxon>
        <taxon>Cyanobacteriota</taxon>
        <taxon>Cyanophyceae</taxon>
        <taxon>Oculatellales</taxon>
        <taxon>Oculatellaceae</taxon>
        <taxon>Shackletoniella</taxon>
    </lineage>
</organism>
<dbReference type="InterPro" id="IPR027469">
    <property type="entry name" value="Cation_efflux_TMD_sf"/>
</dbReference>
<evidence type="ECO:0000256" key="1">
    <source>
        <dbReference type="ARBA" id="ARBA00004166"/>
    </source>
</evidence>
<keyword evidence="7 18" id="KW-0812">Transmembrane</keyword>
<feature type="transmembrane region" description="Helical" evidence="18">
    <location>
        <begin position="122"/>
        <end position="147"/>
    </location>
</feature>
<evidence type="ECO:0000259" key="19">
    <source>
        <dbReference type="Pfam" id="PF01545"/>
    </source>
</evidence>
<dbReference type="NCBIfam" id="TIGR01297">
    <property type="entry name" value="CDF"/>
    <property type="match status" value="1"/>
</dbReference>
<dbReference type="InterPro" id="IPR045316">
    <property type="entry name" value="Msc2-like"/>
</dbReference>
<evidence type="ECO:0000256" key="18">
    <source>
        <dbReference type="SAM" id="Phobius"/>
    </source>
</evidence>
<evidence type="ECO:0000256" key="6">
    <source>
        <dbReference type="ARBA" id="ARBA00022449"/>
    </source>
</evidence>
<evidence type="ECO:0000256" key="8">
    <source>
        <dbReference type="ARBA" id="ARBA00022723"/>
    </source>
</evidence>
<comment type="caution">
    <text evidence="20">The sequence shown here is derived from an EMBL/GenBank/DDBJ whole genome shotgun (WGS) entry which is preliminary data.</text>
</comment>
<dbReference type="AlphaFoldDB" id="A0A2W4W4J4"/>
<dbReference type="GO" id="GO:0006882">
    <property type="term" value="P:intracellular zinc ion homeostasis"/>
    <property type="evidence" value="ECO:0007669"/>
    <property type="project" value="InterPro"/>
</dbReference>
<feature type="transmembrane region" description="Helical" evidence="18">
    <location>
        <begin position="91"/>
        <end position="110"/>
    </location>
</feature>
<gene>
    <name evidence="20" type="ORF">DCF17_14775</name>
</gene>
<evidence type="ECO:0000256" key="11">
    <source>
        <dbReference type="ARBA" id="ARBA00023034"/>
    </source>
</evidence>
<evidence type="ECO:0000256" key="10">
    <source>
        <dbReference type="ARBA" id="ARBA00022989"/>
    </source>
</evidence>
<comment type="subunit">
    <text evidence="14">Heterodimer with SLC30A6/ZNT6; form a functional zinc ion transmembrane transporter.</text>
</comment>
<keyword evidence="8" id="KW-0479">Metal-binding</keyword>
<feature type="transmembrane region" description="Helical" evidence="18">
    <location>
        <begin position="191"/>
        <end position="209"/>
    </location>
</feature>
<evidence type="ECO:0000256" key="5">
    <source>
        <dbReference type="ARBA" id="ARBA00022448"/>
    </source>
</evidence>
<evidence type="ECO:0000256" key="12">
    <source>
        <dbReference type="ARBA" id="ARBA00023065"/>
    </source>
</evidence>
<dbReference type="Proteomes" id="UP000249081">
    <property type="component" value="Unassembled WGS sequence"/>
</dbReference>
<evidence type="ECO:0000256" key="3">
    <source>
        <dbReference type="ARBA" id="ARBA00004557"/>
    </source>
</evidence>
<feature type="transmembrane region" description="Helical" evidence="18">
    <location>
        <begin position="25"/>
        <end position="42"/>
    </location>
</feature>
<dbReference type="SUPFAM" id="SSF161111">
    <property type="entry name" value="Cation efflux protein transmembrane domain-like"/>
    <property type="match status" value="1"/>
</dbReference>
<evidence type="ECO:0000256" key="15">
    <source>
        <dbReference type="ARBA" id="ARBA00040846"/>
    </source>
</evidence>
<keyword evidence="9" id="KW-0862">Zinc</keyword>
<dbReference type="GO" id="GO:0015297">
    <property type="term" value="F:antiporter activity"/>
    <property type="evidence" value="ECO:0007669"/>
    <property type="project" value="UniProtKB-KW"/>
</dbReference>
<dbReference type="PANTHER" id="PTHR45755">
    <property type="match status" value="1"/>
</dbReference>
<evidence type="ECO:0000313" key="20">
    <source>
        <dbReference type="EMBL" id="PZO38377.1"/>
    </source>
</evidence>
<keyword evidence="10 18" id="KW-1133">Transmembrane helix</keyword>
<evidence type="ECO:0000256" key="17">
    <source>
        <dbReference type="ARBA" id="ARBA00042217"/>
    </source>
</evidence>
<dbReference type="GO" id="GO:0046872">
    <property type="term" value="F:metal ion binding"/>
    <property type="evidence" value="ECO:0007669"/>
    <property type="project" value="UniProtKB-KW"/>
</dbReference>
<evidence type="ECO:0000256" key="13">
    <source>
        <dbReference type="ARBA" id="ARBA00023136"/>
    </source>
</evidence>
<proteinExistence type="predicted"/>
<keyword evidence="13 18" id="KW-0472">Membrane</keyword>
<reference evidence="20 21" key="2">
    <citation type="submission" date="2018-06" db="EMBL/GenBank/DDBJ databases">
        <title>Metagenomic assembly of (sub)arctic Cyanobacteria and their associated microbiome from non-axenic cultures.</title>
        <authorList>
            <person name="Baurain D."/>
        </authorList>
    </citation>
    <scope>NUCLEOTIDE SEQUENCE [LARGE SCALE GENOMIC DNA]</scope>
    <source>
        <strain evidence="20">ULC041bin1</strain>
    </source>
</reference>
<dbReference type="PANTHER" id="PTHR45755:SF1">
    <property type="entry name" value="PROTON-COUPLED ZINC ANTIPORTER SLC30A5"/>
    <property type="match status" value="1"/>
</dbReference>
<feature type="domain" description="Cation efflux protein transmembrane" evidence="19">
    <location>
        <begin position="27"/>
        <end position="214"/>
    </location>
</feature>
<dbReference type="InterPro" id="IPR002524">
    <property type="entry name" value="Cation_efflux"/>
</dbReference>
<dbReference type="Pfam" id="PF01545">
    <property type="entry name" value="Cation_efflux"/>
    <property type="match status" value="1"/>
</dbReference>
<sequence>MSSFVHPAPSLPCRCGLDAADRQRLGLFLSLVLGFAVVEWLVGSHSHSLSLQSDAGHMLTDAGAIGLALSASWLTRLTLARPRPGQPRLEAVAALINGVGLLALAALISLEAWQHLNAPPTALVSGPMVGTALVGLGINGFGVWLLHGQGNGSLNLRGAFLHVVADLASSIGVIVGALCMALFQWFWVDGALSLAIALLIGSSALPLIYQSWSHLRGYTTPDLAALGFLETGRTDLSAHILSASIAQSSSD</sequence>
<keyword evidence="12" id="KW-0406">Ion transport</keyword>
<comment type="subcellular location">
    <subcellularLocation>
        <location evidence="3">Cytoplasmic vesicle</location>
        <location evidence="3">COPII-coated vesicle membrane</location>
        <topology evidence="3">Multi-pass membrane protein</topology>
    </subcellularLocation>
    <subcellularLocation>
        <location evidence="4">Cytoplasmic vesicle</location>
        <location evidence="4">Secretory vesicle membrane</location>
        <topology evidence="4">Multi-pass membrane protein</topology>
    </subcellularLocation>
    <subcellularLocation>
        <location evidence="2">Golgi apparatus</location>
        <location evidence="2">Golgi stack membrane</location>
        <topology evidence="2">Multi-pass membrane protein</topology>
    </subcellularLocation>
    <subcellularLocation>
        <location evidence="1">Golgi apparatus</location>
        <location evidence="1">trans-Golgi network membrane</location>
        <topology evidence="1">Multi-pass membrane protein</topology>
    </subcellularLocation>
</comment>
<dbReference type="Gene3D" id="1.20.1510.10">
    <property type="entry name" value="Cation efflux protein transmembrane domain"/>
    <property type="match status" value="1"/>
</dbReference>
<feature type="transmembrane region" description="Helical" evidence="18">
    <location>
        <begin position="159"/>
        <end position="185"/>
    </location>
</feature>
<dbReference type="GO" id="GO:0005385">
    <property type="term" value="F:zinc ion transmembrane transporter activity"/>
    <property type="evidence" value="ECO:0007669"/>
    <property type="project" value="InterPro"/>
</dbReference>
<evidence type="ECO:0000256" key="14">
    <source>
        <dbReference type="ARBA" id="ARBA00038531"/>
    </source>
</evidence>
<name>A0A2W4W4J4_9CYAN</name>
<keyword evidence="11" id="KW-0333">Golgi apparatus</keyword>
<accession>A0A2W4W4J4</accession>
<evidence type="ECO:0000256" key="16">
    <source>
        <dbReference type="ARBA" id="ARBA00042038"/>
    </source>
</evidence>
<keyword evidence="6" id="KW-0050">Antiport</keyword>
<evidence type="ECO:0000256" key="2">
    <source>
        <dbReference type="ARBA" id="ARBA00004205"/>
    </source>
</evidence>
<keyword evidence="5" id="KW-0813">Transport</keyword>
<reference evidence="21" key="1">
    <citation type="submission" date="2018-04" db="EMBL/GenBank/DDBJ databases">
        <authorList>
            <person name="Cornet L."/>
        </authorList>
    </citation>
    <scope>NUCLEOTIDE SEQUENCE [LARGE SCALE GENOMIC DNA]</scope>
</reference>
<evidence type="ECO:0000313" key="21">
    <source>
        <dbReference type="Proteomes" id="UP000249081"/>
    </source>
</evidence>
<evidence type="ECO:0000256" key="7">
    <source>
        <dbReference type="ARBA" id="ARBA00022692"/>
    </source>
</evidence>
<dbReference type="InterPro" id="IPR058533">
    <property type="entry name" value="Cation_efflux_TM"/>
</dbReference>
<dbReference type="GO" id="GO:0012507">
    <property type="term" value="C:ER to Golgi transport vesicle membrane"/>
    <property type="evidence" value="ECO:0007669"/>
    <property type="project" value="UniProtKB-SubCell"/>
</dbReference>